<dbReference type="SUPFAM" id="SSF54593">
    <property type="entry name" value="Glyoxalase/Bleomycin resistance protein/Dihydroxybiphenyl dioxygenase"/>
    <property type="match status" value="1"/>
</dbReference>
<organism evidence="7 8">
    <name type="scientific">Rudaeicoccus suwonensis</name>
    <dbReference type="NCBI Taxonomy" id="657409"/>
    <lineage>
        <taxon>Bacteria</taxon>
        <taxon>Bacillati</taxon>
        <taxon>Actinomycetota</taxon>
        <taxon>Actinomycetes</taxon>
        <taxon>Micrococcales</taxon>
        <taxon>Dermacoccaceae</taxon>
        <taxon>Rudaeicoccus</taxon>
    </lineage>
</organism>
<protein>
    <recommendedName>
        <fullName evidence="4">Putative pterin-4-alpha-carbinolamine dehydratase</fullName>
        <ecNumber evidence="3">4.2.1.96</ecNumber>
    </recommendedName>
</protein>
<evidence type="ECO:0000256" key="2">
    <source>
        <dbReference type="ARBA" id="ARBA00006472"/>
    </source>
</evidence>
<dbReference type="InterPro" id="IPR041581">
    <property type="entry name" value="Glyoxalase_6"/>
</dbReference>
<dbReference type="Pfam" id="PF01329">
    <property type="entry name" value="Pterin_4a"/>
    <property type="match status" value="1"/>
</dbReference>
<dbReference type="InterPro" id="IPR001533">
    <property type="entry name" value="Pterin_deHydtase"/>
</dbReference>
<dbReference type="Gene3D" id="3.10.180.10">
    <property type="entry name" value="2,3-Dihydroxybiphenyl 1,2-Dioxygenase, domain 1"/>
    <property type="match status" value="1"/>
</dbReference>
<comment type="caution">
    <text evidence="7">The sequence shown here is derived from an EMBL/GenBank/DDBJ whole genome shotgun (WGS) entry which is preliminary data.</text>
</comment>
<comment type="similarity">
    <text evidence="2">Belongs to the pterin-4-alpha-carbinolamine dehydratase family.</text>
</comment>
<accession>A0A561E9J6</accession>
<sequence>MVDANVRAMEHLGNQQIDHENLTDWRKLGQALHARFGIPDLVAGAGFVAAIAGVAEPGGHRPHVTLTYSGVDVVLASHVDGRWVTPNEIELARTISHIAAEHRLRPEPGAVAQLELALDTADADRVAPFWAALLTGDPDNRIHDSVFDPTDRVPSLWFQDTDEHETPRQRWHFDLWLAPEIAEERIAAAVAAGGVIVDETEAPSFVVLADPDGNKVCICTSLDRA</sequence>
<dbReference type="Gene3D" id="3.30.1360.20">
    <property type="entry name" value="Transcriptional coactivator/pterin dehydratase"/>
    <property type="match status" value="1"/>
</dbReference>
<dbReference type="InterPro" id="IPR029068">
    <property type="entry name" value="Glyas_Bleomycin-R_OHBP_Dase"/>
</dbReference>
<keyword evidence="8" id="KW-1185">Reference proteome</keyword>
<dbReference type="EC" id="4.2.1.96" evidence="3"/>
<evidence type="ECO:0000256" key="1">
    <source>
        <dbReference type="ARBA" id="ARBA00001554"/>
    </source>
</evidence>
<dbReference type="AlphaFoldDB" id="A0A561E9J6"/>
<evidence type="ECO:0000313" key="8">
    <source>
        <dbReference type="Proteomes" id="UP000318297"/>
    </source>
</evidence>
<dbReference type="SUPFAM" id="SSF55248">
    <property type="entry name" value="PCD-like"/>
    <property type="match status" value="1"/>
</dbReference>
<keyword evidence="5" id="KW-0456">Lyase</keyword>
<evidence type="ECO:0000259" key="6">
    <source>
        <dbReference type="Pfam" id="PF18029"/>
    </source>
</evidence>
<dbReference type="InterPro" id="IPR036428">
    <property type="entry name" value="PCD_sf"/>
</dbReference>
<dbReference type="PANTHER" id="PTHR35908:SF1">
    <property type="entry name" value="CONSERVED PROTEIN"/>
    <property type="match status" value="1"/>
</dbReference>
<dbReference type="GO" id="GO:0006729">
    <property type="term" value="P:tetrahydrobiopterin biosynthetic process"/>
    <property type="evidence" value="ECO:0007669"/>
    <property type="project" value="InterPro"/>
</dbReference>
<evidence type="ECO:0000313" key="7">
    <source>
        <dbReference type="EMBL" id="TWE12257.1"/>
    </source>
</evidence>
<name>A0A561E9J6_9MICO</name>
<dbReference type="GO" id="GO:0008124">
    <property type="term" value="F:4-alpha-hydroxytetrahydrobiopterin dehydratase activity"/>
    <property type="evidence" value="ECO:0007669"/>
    <property type="project" value="UniProtKB-EC"/>
</dbReference>
<comment type="catalytic activity">
    <reaction evidence="1">
        <text>(4aS,6R)-4a-hydroxy-L-erythro-5,6,7,8-tetrahydrobiopterin = (6R)-L-erythro-6,7-dihydrobiopterin + H2O</text>
        <dbReference type="Rhea" id="RHEA:11920"/>
        <dbReference type="ChEBI" id="CHEBI:15377"/>
        <dbReference type="ChEBI" id="CHEBI:15642"/>
        <dbReference type="ChEBI" id="CHEBI:43120"/>
        <dbReference type="EC" id="4.2.1.96"/>
    </reaction>
</comment>
<proteinExistence type="inferred from homology"/>
<gene>
    <name evidence="7" type="ORF">BKA23_1057</name>
</gene>
<dbReference type="EMBL" id="VIVQ01000001">
    <property type="protein sequence ID" value="TWE12257.1"/>
    <property type="molecule type" value="Genomic_DNA"/>
</dbReference>
<dbReference type="PANTHER" id="PTHR35908">
    <property type="entry name" value="HYPOTHETICAL FUSION PROTEIN"/>
    <property type="match status" value="1"/>
</dbReference>
<dbReference type="Pfam" id="PF18029">
    <property type="entry name" value="Glyoxalase_6"/>
    <property type="match status" value="1"/>
</dbReference>
<evidence type="ECO:0000256" key="4">
    <source>
        <dbReference type="ARBA" id="ARBA00021735"/>
    </source>
</evidence>
<dbReference type="Proteomes" id="UP000318297">
    <property type="component" value="Unassembled WGS sequence"/>
</dbReference>
<feature type="domain" description="Glyoxalase-like" evidence="6">
    <location>
        <begin position="116"/>
        <end position="219"/>
    </location>
</feature>
<reference evidence="7 8" key="1">
    <citation type="submission" date="2019-06" db="EMBL/GenBank/DDBJ databases">
        <title>Sequencing the genomes of 1000 actinobacteria strains.</title>
        <authorList>
            <person name="Klenk H.-P."/>
        </authorList>
    </citation>
    <scope>NUCLEOTIDE SEQUENCE [LARGE SCALE GENOMIC DNA]</scope>
    <source>
        <strain evidence="7 8">DSM 19560</strain>
    </source>
</reference>
<evidence type="ECO:0000256" key="3">
    <source>
        <dbReference type="ARBA" id="ARBA00013252"/>
    </source>
</evidence>
<evidence type="ECO:0000256" key="5">
    <source>
        <dbReference type="ARBA" id="ARBA00023239"/>
    </source>
</evidence>